<dbReference type="Gene3D" id="3.30.420.10">
    <property type="entry name" value="Ribonuclease H-like superfamily/Ribonuclease H"/>
    <property type="match status" value="1"/>
</dbReference>
<reference evidence="2" key="1">
    <citation type="submission" date="2025-08" db="UniProtKB">
        <authorList>
            <consortium name="RefSeq"/>
        </authorList>
    </citation>
    <scope>IDENTIFICATION</scope>
</reference>
<name>A0A6P7SVC6_9MOLL</name>
<protein>
    <submittedName>
        <fullName evidence="2">Uncharacterized protein LOC115216553</fullName>
    </submittedName>
</protein>
<gene>
    <name evidence="2" type="primary">LOC115216553</name>
</gene>
<accession>A0A6P7SVC6</accession>
<organism evidence="1 2">
    <name type="scientific">Octopus sinensis</name>
    <name type="common">East Asian common octopus</name>
    <dbReference type="NCBI Taxonomy" id="2607531"/>
    <lineage>
        <taxon>Eukaryota</taxon>
        <taxon>Metazoa</taxon>
        <taxon>Spiralia</taxon>
        <taxon>Lophotrochozoa</taxon>
        <taxon>Mollusca</taxon>
        <taxon>Cephalopoda</taxon>
        <taxon>Coleoidea</taxon>
        <taxon>Octopodiformes</taxon>
        <taxon>Octopoda</taxon>
        <taxon>Incirrata</taxon>
        <taxon>Octopodidae</taxon>
        <taxon>Octopus</taxon>
    </lineage>
</organism>
<dbReference type="PANTHER" id="PTHR47326">
    <property type="entry name" value="TRANSPOSABLE ELEMENT TC3 TRANSPOSASE-LIKE PROTEIN"/>
    <property type="match status" value="1"/>
</dbReference>
<dbReference type="PANTHER" id="PTHR47326:SF1">
    <property type="entry name" value="HTH PSQ-TYPE DOMAIN-CONTAINING PROTEIN"/>
    <property type="match status" value="1"/>
</dbReference>
<dbReference type="InterPro" id="IPR036397">
    <property type="entry name" value="RNaseH_sf"/>
</dbReference>
<sequence length="113" mass="13053">MGDLIFIQDGAPPNFAFTVRAWLDRHFPGRWMGRCGPPEWPPRSPDLTVCEFYLWIYTKEEVYKTKPHTVADLETRIQEVLSHISDNALQKAVHSIPRRLRKLVDATGAHVEI</sequence>
<dbReference type="RefSeq" id="XP_029641871.1">
    <property type="nucleotide sequence ID" value="XM_029786011.1"/>
</dbReference>
<dbReference type="AlphaFoldDB" id="A0A6P7SVC6"/>
<keyword evidence="1" id="KW-1185">Reference proteome</keyword>
<dbReference type="GO" id="GO:0003676">
    <property type="term" value="F:nucleic acid binding"/>
    <property type="evidence" value="ECO:0007669"/>
    <property type="project" value="InterPro"/>
</dbReference>
<dbReference type="Proteomes" id="UP000515154">
    <property type="component" value="Linkage group LG10"/>
</dbReference>
<evidence type="ECO:0000313" key="2">
    <source>
        <dbReference type="RefSeq" id="XP_029641871.1"/>
    </source>
</evidence>
<proteinExistence type="predicted"/>
<dbReference type="KEGG" id="osn:115216553"/>
<evidence type="ECO:0000313" key="1">
    <source>
        <dbReference type="Proteomes" id="UP000515154"/>
    </source>
</evidence>